<sequence length="322" mass="36975">MKKNLTIITDQSILKHKLNEFGRLVTLEQVDQLTQHQYTRNSLLAFTKDWNLFLNFCQLRAVRALPASVTAVRQFLEHEARSRKFSTLKRYAVTISLIHILLNQRDPTANSQVRTALQQLRLDKHGDATQASSFESHHLHQLFEQLKNKQSPKPVRDLAIYHVMFECALKRAELKALHVHQLVINESNEEEYTLTLADSHYVLSSQASRCITKWLNCIGEHDGVLFRAIDRHGNVSSSALDDSSIFRILRNAGAYLGDETLKFSGQSTRIGAAKELAKQGYKAKDIQAFGRWLSPAMPYQYMGNDHTAEREKLKFVKFKPWE</sequence>
<dbReference type="Gene3D" id="1.10.150.130">
    <property type="match status" value="1"/>
</dbReference>
<reference evidence="4 5" key="1">
    <citation type="submission" date="2015-08" db="EMBL/GenBank/DDBJ databases">
        <title>Antibacterial properties of a collection of Vibrionaceae strains.</title>
        <authorList>
            <person name="Giubergia S."/>
        </authorList>
    </citation>
    <scope>NUCLEOTIDE SEQUENCE [LARGE SCALE GENOMIC DNA]</scope>
    <source>
        <strain evidence="4 5">S0821</strain>
    </source>
</reference>
<dbReference type="Proteomes" id="UP000051221">
    <property type="component" value="Unassembled WGS sequence"/>
</dbReference>
<dbReference type="InterPro" id="IPR013762">
    <property type="entry name" value="Integrase-like_cat_sf"/>
</dbReference>
<keyword evidence="5" id="KW-1185">Reference proteome</keyword>
<name>A0A0Q2MIS0_VIBFU</name>
<dbReference type="Pfam" id="PF00589">
    <property type="entry name" value="Phage_integrase"/>
    <property type="match status" value="1"/>
</dbReference>
<dbReference type="SUPFAM" id="SSF47823">
    <property type="entry name" value="lambda integrase-like, N-terminal domain"/>
    <property type="match status" value="1"/>
</dbReference>
<dbReference type="GO" id="GO:0006310">
    <property type="term" value="P:DNA recombination"/>
    <property type="evidence" value="ECO:0007669"/>
    <property type="project" value="UniProtKB-KW"/>
</dbReference>
<evidence type="ECO:0000313" key="4">
    <source>
        <dbReference type="EMBL" id="KQH87594.1"/>
    </source>
</evidence>
<evidence type="ECO:0000313" key="5">
    <source>
        <dbReference type="Proteomes" id="UP000051221"/>
    </source>
</evidence>
<keyword evidence="1" id="KW-0238">DNA-binding</keyword>
<feature type="domain" description="Tyr recombinase" evidence="3">
    <location>
        <begin position="135"/>
        <end position="303"/>
    </location>
</feature>
<dbReference type="AlphaFoldDB" id="A0A0Q2MIS0"/>
<dbReference type="InterPro" id="IPR010998">
    <property type="entry name" value="Integrase_recombinase_N"/>
</dbReference>
<dbReference type="InParanoid" id="A0A0Q2MIS0"/>
<dbReference type="InterPro" id="IPR011010">
    <property type="entry name" value="DNA_brk_join_enz"/>
</dbReference>
<dbReference type="GO" id="GO:0015074">
    <property type="term" value="P:DNA integration"/>
    <property type="evidence" value="ECO:0007669"/>
    <property type="project" value="InterPro"/>
</dbReference>
<dbReference type="SUPFAM" id="SSF56349">
    <property type="entry name" value="DNA breaking-rejoining enzymes"/>
    <property type="match status" value="1"/>
</dbReference>
<dbReference type="GO" id="GO:0003677">
    <property type="term" value="F:DNA binding"/>
    <property type="evidence" value="ECO:0007669"/>
    <property type="project" value="UniProtKB-KW"/>
</dbReference>
<dbReference type="EMBL" id="LKHS01000002">
    <property type="protein sequence ID" value="KQH87594.1"/>
    <property type="molecule type" value="Genomic_DNA"/>
</dbReference>
<accession>A0A0Q2MIS0</accession>
<dbReference type="Gene3D" id="1.10.443.10">
    <property type="entry name" value="Intergrase catalytic core"/>
    <property type="match status" value="1"/>
</dbReference>
<dbReference type="InterPro" id="IPR002104">
    <property type="entry name" value="Integrase_catalytic"/>
</dbReference>
<organism evidence="4 5">
    <name type="scientific">Vibrio furnissii</name>
    <dbReference type="NCBI Taxonomy" id="29494"/>
    <lineage>
        <taxon>Bacteria</taxon>
        <taxon>Pseudomonadati</taxon>
        <taxon>Pseudomonadota</taxon>
        <taxon>Gammaproteobacteria</taxon>
        <taxon>Vibrionales</taxon>
        <taxon>Vibrionaceae</taxon>
        <taxon>Vibrio</taxon>
    </lineage>
</organism>
<proteinExistence type="predicted"/>
<keyword evidence="2" id="KW-0233">DNA recombination</keyword>
<comment type="caution">
    <text evidence="4">The sequence shown here is derived from an EMBL/GenBank/DDBJ whole genome shotgun (WGS) entry which is preliminary data.</text>
</comment>
<evidence type="ECO:0000256" key="2">
    <source>
        <dbReference type="ARBA" id="ARBA00023172"/>
    </source>
</evidence>
<evidence type="ECO:0000259" key="3">
    <source>
        <dbReference type="Pfam" id="PF00589"/>
    </source>
</evidence>
<dbReference type="RefSeq" id="WP_055465273.1">
    <property type="nucleotide sequence ID" value="NZ_LKHS01000002.1"/>
</dbReference>
<evidence type="ECO:0000256" key="1">
    <source>
        <dbReference type="ARBA" id="ARBA00023125"/>
    </source>
</evidence>
<protein>
    <submittedName>
        <fullName evidence="4">Integrase</fullName>
    </submittedName>
</protein>
<gene>
    <name evidence="4" type="ORF">AMR76_03135</name>
</gene>